<comment type="caution">
    <text evidence="1">The sequence shown here is derived from an EMBL/GenBank/DDBJ whole genome shotgun (WGS) entry which is preliminary data.</text>
</comment>
<protein>
    <recommendedName>
        <fullName evidence="3">SAP domain-containing protein</fullName>
    </recommendedName>
</protein>
<reference evidence="1 2" key="1">
    <citation type="journal article" date="2012" name="Eukaryot. Cell">
        <title>Draft genome sequence of CBS 2479, the standard type strain of Trichosporon asahii.</title>
        <authorList>
            <person name="Yang R.Y."/>
            <person name="Li H.T."/>
            <person name="Zhu H."/>
            <person name="Zhou G.P."/>
            <person name="Wang M."/>
            <person name="Wang L."/>
        </authorList>
    </citation>
    <scope>NUCLEOTIDE SEQUENCE [LARGE SCALE GENOMIC DNA]</scope>
    <source>
        <strain evidence="2">ATCC 90039 / CBS 2479 / JCM 2466 / KCTC 7840 / NCYC 2677 / UAMH 7654</strain>
    </source>
</reference>
<dbReference type="GeneID" id="25989812"/>
<dbReference type="AlphaFoldDB" id="J6F589"/>
<dbReference type="Proteomes" id="UP000002748">
    <property type="component" value="Unassembled WGS sequence"/>
</dbReference>
<dbReference type="RefSeq" id="XP_014183379.1">
    <property type="nucleotide sequence ID" value="XM_014327904.1"/>
</dbReference>
<dbReference type="VEuPathDB" id="FungiDB:A1Q1_06300"/>
<proteinExistence type="predicted"/>
<organism evidence="1 2">
    <name type="scientific">Trichosporon asahii var. asahii (strain ATCC 90039 / CBS 2479 / JCM 2466 / KCTC 7840 / NBRC 103889/ NCYC 2677 / UAMH 7654)</name>
    <name type="common">Yeast</name>
    <dbReference type="NCBI Taxonomy" id="1186058"/>
    <lineage>
        <taxon>Eukaryota</taxon>
        <taxon>Fungi</taxon>
        <taxon>Dikarya</taxon>
        <taxon>Basidiomycota</taxon>
        <taxon>Agaricomycotina</taxon>
        <taxon>Tremellomycetes</taxon>
        <taxon>Trichosporonales</taxon>
        <taxon>Trichosporonaceae</taxon>
        <taxon>Trichosporon</taxon>
    </lineage>
</organism>
<sequence length="139" mass="15997">MESQAGQAFQAANPQAWDVHDDAAIEQEMREGQRRWHQEWVKEYTNALDKARQYNSSTRRGLAPLPTLFNCPRIGPLPLKPLLHPAPPKFPTTLLRLRNMNESDLNAVLRGYHLDTEGTAEERRERLREYIGAGSNENY</sequence>
<dbReference type="HOGENOM" id="CLU_1846506_0_0_1"/>
<evidence type="ECO:0000313" key="2">
    <source>
        <dbReference type="Proteomes" id="UP000002748"/>
    </source>
</evidence>
<evidence type="ECO:0000313" key="1">
    <source>
        <dbReference type="EMBL" id="EJT52194.1"/>
    </source>
</evidence>
<name>J6F589_TRIAS</name>
<dbReference type="KEGG" id="tasa:A1Q1_06300"/>
<gene>
    <name evidence="1" type="ORF">A1Q1_06300</name>
</gene>
<accession>J6F589</accession>
<evidence type="ECO:0008006" key="3">
    <source>
        <dbReference type="Google" id="ProtNLM"/>
    </source>
</evidence>
<dbReference type="EMBL" id="ALBS01000032">
    <property type="protein sequence ID" value="EJT52194.1"/>
    <property type="molecule type" value="Genomic_DNA"/>
</dbReference>